<dbReference type="EMBL" id="BTGU01000042">
    <property type="protein sequence ID" value="GMN52538.1"/>
    <property type="molecule type" value="Genomic_DNA"/>
</dbReference>
<dbReference type="GO" id="GO:0005524">
    <property type="term" value="F:ATP binding"/>
    <property type="evidence" value="ECO:0007669"/>
    <property type="project" value="UniProtKB-KW"/>
</dbReference>
<dbReference type="Pfam" id="PF17862">
    <property type="entry name" value="AAA_lid_3"/>
    <property type="match status" value="2"/>
</dbReference>
<feature type="region of interest" description="Disordered" evidence="4">
    <location>
        <begin position="1"/>
        <end position="33"/>
    </location>
</feature>
<dbReference type="InterPro" id="IPR058958">
    <property type="entry name" value="DPBB_CI111"/>
</dbReference>
<evidence type="ECO:0000256" key="3">
    <source>
        <dbReference type="ARBA" id="ARBA00022840"/>
    </source>
</evidence>
<dbReference type="GO" id="GO:0016887">
    <property type="term" value="F:ATP hydrolysis activity"/>
    <property type="evidence" value="ECO:0007669"/>
    <property type="project" value="InterPro"/>
</dbReference>
<dbReference type="InterPro" id="IPR027417">
    <property type="entry name" value="P-loop_NTPase"/>
</dbReference>
<dbReference type="FunFam" id="3.40.50.300:FF:001406">
    <property type="entry name" value="Putative vesicular transport protein (CDC48)"/>
    <property type="match status" value="1"/>
</dbReference>
<dbReference type="Gene3D" id="1.10.8.60">
    <property type="match status" value="2"/>
</dbReference>
<evidence type="ECO:0000256" key="1">
    <source>
        <dbReference type="ARBA" id="ARBA00006914"/>
    </source>
</evidence>
<feature type="domain" description="AAA+ ATPase" evidence="5">
    <location>
        <begin position="449"/>
        <end position="585"/>
    </location>
</feature>
<accession>A0AA88DAZ7</accession>
<dbReference type="PANTHER" id="PTHR23077:SF27">
    <property type="entry name" value="ATPASE FAMILY GENE 2 PROTEIN HOMOLOG A"/>
    <property type="match status" value="1"/>
</dbReference>
<dbReference type="InterPro" id="IPR041569">
    <property type="entry name" value="AAA_lid_3"/>
</dbReference>
<evidence type="ECO:0000256" key="4">
    <source>
        <dbReference type="SAM" id="MobiDB-lite"/>
    </source>
</evidence>
<evidence type="ECO:0000313" key="6">
    <source>
        <dbReference type="EMBL" id="GMN52538.1"/>
    </source>
</evidence>
<organism evidence="6 7">
    <name type="scientific">Ficus carica</name>
    <name type="common">Common fig</name>
    <dbReference type="NCBI Taxonomy" id="3494"/>
    <lineage>
        <taxon>Eukaryota</taxon>
        <taxon>Viridiplantae</taxon>
        <taxon>Streptophyta</taxon>
        <taxon>Embryophyta</taxon>
        <taxon>Tracheophyta</taxon>
        <taxon>Spermatophyta</taxon>
        <taxon>Magnoliopsida</taxon>
        <taxon>eudicotyledons</taxon>
        <taxon>Gunneridae</taxon>
        <taxon>Pentapetalae</taxon>
        <taxon>rosids</taxon>
        <taxon>fabids</taxon>
        <taxon>Rosales</taxon>
        <taxon>Moraceae</taxon>
        <taxon>Ficeae</taxon>
        <taxon>Ficus</taxon>
    </lineage>
</organism>
<evidence type="ECO:0000313" key="7">
    <source>
        <dbReference type="Proteomes" id="UP001187192"/>
    </source>
</evidence>
<gene>
    <name evidence="6" type="ORF">TIFTF001_021676</name>
</gene>
<keyword evidence="3" id="KW-0067">ATP-binding</keyword>
<feature type="compositionally biased region" description="Low complexity" evidence="4">
    <location>
        <begin position="16"/>
        <end position="31"/>
    </location>
</feature>
<dbReference type="CDD" id="cd19511">
    <property type="entry name" value="RecA-like_CDC48_r2-like"/>
    <property type="match status" value="1"/>
</dbReference>
<dbReference type="GO" id="GO:0009507">
    <property type="term" value="C:chloroplast"/>
    <property type="evidence" value="ECO:0007669"/>
    <property type="project" value="TreeGrafter"/>
</dbReference>
<dbReference type="CDD" id="cd19503">
    <property type="entry name" value="RecA-like_CDC48_NLV2_r1-like"/>
    <property type="match status" value="1"/>
</dbReference>
<name>A0AA88DAZ7_FICCA</name>
<dbReference type="InterPro" id="IPR050168">
    <property type="entry name" value="AAA_ATPase_domain"/>
</dbReference>
<dbReference type="InterPro" id="IPR003959">
    <property type="entry name" value="ATPase_AAA_core"/>
</dbReference>
<keyword evidence="7" id="KW-1185">Reference proteome</keyword>
<dbReference type="Pfam" id="PF00004">
    <property type="entry name" value="AAA"/>
    <property type="match status" value="2"/>
</dbReference>
<feature type="compositionally biased region" description="Polar residues" evidence="4">
    <location>
        <begin position="242"/>
        <end position="260"/>
    </location>
</feature>
<dbReference type="InterPro" id="IPR003960">
    <property type="entry name" value="ATPase_AAA_CS"/>
</dbReference>
<evidence type="ECO:0000256" key="2">
    <source>
        <dbReference type="ARBA" id="ARBA00022741"/>
    </source>
</evidence>
<reference evidence="6" key="1">
    <citation type="submission" date="2023-07" db="EMBL/GenBank/DDBJ databases">
        <title>draft genome sequence of fig (Ficus carica).</title>
        <authorList>
            <person name="Takahashi T."/>
            <person name="Nishimura K."/>
        </authorList>
    </citation>
    <scope>NUCLEOTIDE SEQUENCE</scope>
</reference>
<dbReference type="FunFam" id="1.10.8.60:FF:000038">
    <property type="entry name" value="spermatogenesis-associated protein 5-like protein 1"/>
    <property type="match status" value="1"/>
</dbReference>
<sequence length="1033" mass="112159">MPSKAKKQSRVSSSDLFSSPRTPSLTPSLDSETSDEDLMHILEKTSVKYSSLIGKTAFIGQVTDVENVYKSKGHNIWLSESSMVASGFAPGSLVSVSSPSLNIELSHSFPLISLANECASNVGFCLVDRLNDEAGNYFSLATIWSSSKVTKNGVTLSSSLSDAMGNPVLGGAVFVYPVKSETVPSHLTKDENSRSTMVDPLLVYNCGELFLELVHSRKLTRTSASVKISSERSYERSGNGVVRSSSPKTPMNHTKVGSSVTNQLTSPVCDDSLANLTNSNGSSFDPFDITKLFGVEGVTKRLIEARAAPFFHSRCLLRGNLVTLPILSQLCIFRVVGAKKLSEDRADSDFTIVSGNNLLNEASESLQHSTNAFIVVNETKVSLCFPSVLPSKTPQREGLSTVDFEHEDVKADSGDNNFKLGGLSKEYAIMKDIIVSSSMNTLSSFGLRTTKGVLLHGPPGTGKTSLVRLCVHDAGVKLFSVNGPELVSQYYGESERALHELFESACQASPAVVFIDELDAIAPARKDGGEELSQRIVATLLNLMDGIGRSEGVLVIAATNRPDIIEPALRRPGRLDREIEIGVPSPTQRLDILLSLLSDMEHSLLDIQVENLAIATHGFVGADLAALCNEAALICLRQYANSRNSCDNLHGNSIQYGDCDVVELDCLKETGDNLRDYLDAASSSISNGTKSDGCIHEVQHSVKEECLLEVAFEDFEKARMKVRPSAMREVQYCNLAKINSSSNNNNNEGAYSVLAISQLRLVILEVPKVRWEDVGGQKEVKNQLMEAVEWPQKHQDAFKRIGTRPPTGVLMFGPPGCSKTLMARAVASEAGLNFLAVKGPELFSKWVGESEKAVRSLFAKARANAPSIIFFDEIDGLAAVRGKENDGVSVSDRVMSQLLVELDGLHQRLNVTVIAATNRPDKIDPALLRPGPPNESDREEIFRIHLRKIPCSSDVRIKDLSSLTEGFTGADISSICREAALKAMEENLHATEITMEHLKTSITKLQPSATHSYQELSAKFQRLVLSSGTEAKL</sequence>
<dbReference type="Proteomes" id="UP001187192">
    <property type="component" value="Unassembled WGS sequence"/>
</dbReference>
<feature type="domain" description="AAA+ ATPase" evidence="5">
    <location>
        <begin position="805"/>
        <end position="946"/>
    </location>
</feature>
<dbReference type="FunFam" id="3.40.50.300:FF:000661">
    <property type="entry name" value="calmodulin-interacting protein 111 isoform X1"/>
    <property type="match status" value="1"/>
</dbReference>
<keyword evidence="2" id="KW-0547">Nucleotide-binding</keyword>
<protein>
    <recommendedName>
        <fullName evidence="5">AAA+ ATPase domain-containing protein</fullName>
    </recommendedName>
</protein>
<dbReference type="Pfam" id="PF26429">
    <property type="entry name" value="DPBB_CI111"/>
    <property type="match status" value="1"/>
</dbReference>
<evidence type="ECO:0000259" key="5">
    <source>
        <dbReference type="SMART" id="SM00382"/>
    </source>
</evidence>
<dbReference type="InterPro" id="IPR003593">
    <property type="entry name" value="AAA+_ATPase"/>
</dbReference>
<comment type="similarity">
    <text evidence="1">Belongs to the AAA ATPase family.</text>
</comment>
<dbReference type="SUPFAM" id="SSF52540">
    <property type="entry name" value="P-loop containing nucleoside triphosphate hydrolases"/>
    <property type="match status" value="2"/>
</dbReference>
<dbReference type="PANTHER" id="PTHR23077">
    <property type="entry name" value="AAA-FAMILY ATPASE"/>
    <property type="match status" value="1"/>
</dbReference>
<proteinExistence type="inferred from homology"/>
<feature type="region of interest" description="Disordered" evidence="4">
    <location>
        <begin position="237"/>
        <end position="260"/>
    </location>
</feature>
<dbReference type="Gene3D" id="3.40.50.300">
    <property type="entry name" value="P-loop containing nucleotide triphosphate hydrolases"/>
    <property type="match status" value="2"/>
</dbReference>
<dbReference type="SMART" id="SM00382">
    <property type="entry name" value="AAA"/>
    <property type="match status" value="2"/>
</dbReference>
<dbReference type="AlphaFoldDB" id="A0AA88DAZ7"/>
<comment type="caution">
    <text evidence="6">The sequence shown here is derived from an EMBL/GenBank/DDBJ whole genome shotgun (WGS) entry which is preliminary data.</text>
</comment>
<dbReference type="PROSITE" id="PS00674">
    <property type="entry name" value="AAA"/>
    <property type="match status" value="1"/>
</dbReference>